<protein>
    <submittedName>
        <fullName evidence="1">Uncharacterized protein</fullName>
    </submittedName>
</protein>
<dbReference type="EMBL" id="MU267889">
    <property type="protein sequence ID" value="KAH7907602.1"/>
    <property type="molecule type" value="Genomic_DNA"/>
</dbReference>
<evidence type="ECO:0000313" key="1">
    <source>
        <dbReference type="EMBL" id="KAH7907602.1"/>
    </source>
</evidence>
<keyword evidence="2" id="KW-1185">Reference proteome</keyword>
<comment type="caution">
    <text evidence="1">The sequence shown here is derived from an EMBL/GenBank/DDBJ whole genome shotgun (WGS) entry which is preliminary data.</text>
</comment>
<dbReference type="Proteomes" id="UP000790377">
    <property type="component" value="Unassembled WGS sequence"/>
</dbReference>
<gene>
    <name evidence="1" type="ORF">BJ138DRAFT_1014215</name>
</gene>
<organism evidence="1 2">
    <name type="scientific">Hygrophoropsis aurantiaca</name>
    <dbReference type="NCBI Taxonomy" id="72124"/>
    <lineage>
        <taxon>Eukaryota</taxon>
        <taxon>Fungi</taxon>
        <taxon>Dikarya</taxon>
        <taxon>Basidiomycota</taxon>
        <taxon>Agaricomycotina</taxon>
        <taxon>Agaricomycetes</taxon>
        <taxon>Agaricomycetidae</taxon>
        <taxon>Boletales</taxon>
        <taxon>Coniophorineae</taxon>
        <taxon>Hygrophoropsidaceae</taxon>
        <taxon>Hygrophoropsis</taxon>
    </lineage>
</organism>
<reference evidence="1" key="1">
    <citation type="journal article" date="2021" name="New Phytol.">
        <title>Evolutionary innovations through gain and loss of genes in the ectomycorrhizal Boletales.</title>
        <authorList>
            <person name="Wu G."/>
            <person name="Miyauchi S."/>
            <person name="Morin E."/>
            <person name="Kuo A."/>
            <person name="Drula E."/>
            <person name="Varga T."/>
            <person name="Kohler A."/>
            <person name="Feng B."/>
            <person name="Cao Y."/>
            <person name="Lipzen A."/>
            <person name="Daum C."/>
            <person name="Hundley H."/>
            <person name="Pangilinan J."/>
            <person name="Johnson J."/>
            <person name="Barry K."/>
            <person name="LaButti K."/>
            <person name="Ng V."/>
            <person name="Ahrendt S."/>
            <person name="Min B."/>
            <person name="Choi I.G."/>
            <person name="Park H."/>
            <person name="Plett J.M."/>
            <person name="Magnuson J."/>
            <person name="Spatafora J.W."/>
            <person name="Nagy L.G."/>
            <person name="Henrissat B."/>
            <person name="Grigoriev I.V."/>
            <person name="Yang Z.L."/>
            <person name="Xu J."/>
            <person name="Martin F.M."/>
        </authorList>
    </citation>
    <scope>NUCLEOTIDE SEQUENCE</scope>
    <source>
        <strain evidence="1">ATCC 28755</strain>
    </source>
</reference>
<evidence type="ECO:0000313" key="2">
    <source>
        <dbReference type="Proteomes" id="UP000790377"/>
    </source>
</evidence>
<accession>A0ACB8A343</accession>
<sequence>MHRDEHNSAFFDLPTKEQIASFCPDNGPCCTENRFQVDVTGVPKSAWNVSAATVFVQSFVTAYPEYKKKAVKAAWVVHFSRLKDIYNDQQRGGESPLQKAKRRRRERRIQLYYRRIRVADSDDDLHQSVVSVVRELGTDGMSSDESDHVSGRGEATYKILRRPWRATALTAFLRVLDALHLKKRYGGEWDKSIGGWPNYRTPSLRDSQRPPPTHLPRNFYSNEWYNSRTTFAKDALYAYPAKYSFSHPKEILQ</sequence>
<proteinExistence type="predicted"/>
<name>A0ACB8A343_9AGAM</name>